<dbReference type="AlphaFoldDB" id="S3BWV6"/>
<feature type="region of interest" description="Disordered" evidence="1">
    <location>
        <begin position="267"/>
        <end position="321"/>
    </location>
</feature>
<dbReference type="GO" id="GO:0016020">
    <property type="term" value="C:membrane"/>
    <property type="evidence" value="ECO:0007669"/>
    <property type="project" value="UniProtKB-SubCell"/>
</dbReference>
<dbReference type="OrthoDB" id="5284712at2759"/>
<dbReference type="eggNOG" id="ENOG502S5J2">
    <property type="taxonomic scope" value="Eukaryota"/>
</dbReference>
<dbReference type="PANTHER" id="PTHR37451:SF3">
    <property type="entry name" value="MARVEL DOMAIN-CONTAINING PROTEIN"/>
    <property type="match status" value="1"/>
</dbReference>
<dbReference type="VEuPathDB" id="FungiDB:F503_00186"/>
<reference evidence="3 4" key="1">
    <citation type="journal article" date="2013" name="BMC Genomics">
        <title>The genome and transcriptome of the pine saprophyte Ophiostoma piceae, and a comparison with the bark beetle-associated pine pathogen Grosmannia clavigera.</title>
        <authorList>
            <person name="Haridas S."/>
            <person name="Wang Y."/>
            <person name="Lim L."/>
            <person name="Massoumi Alamouti S."/>
            <person name="Jackman S."/>
            <person name="Docking R."/>
            <person name="Robertson G."/>
            <person name="Birol I."/>
            <person name="Bohlmann J."/>
            <person name="Breuil C."/>
        </authorList>
    </citation>
    <scope>NUCLEOTIDE SEQUENCE [LARGE SCALE GENOMIC DNA]</scope>
    <source>
        <strain evidence="3 4">UAMH 11346</strain>
    </source>
</reference>
<dbReference type="OMA" id="PYRGHTP"/>
<accession>S3BWV6</accession>
<sequence>MFEDMQLNPDRLPTYKLIFHILQIVLSFVSWCLEIVVWHDKDSSVTGPSGWAFAVCFLSIPAWIYLVGVPRFPRTRRLAQPYAMVAIDVLFCILWLSAFAAQASYNSANKCGGKCGASKGIVALDVFVTLFFGVTSFFSIYCAKYYQFNGHLPGYENNTKAQNIDPDMAAFSTAPHDEEPYARINNMDPDYENNDHHDYRSDTGYGGASAVGSSYLGAGGSSVVGGSNVDNGYMGAGSNVDSSYLGAGSNVDSSYLGAGNTSYGGGSTINPFDDDHHGLRPAASDMSLGTSAHSGYAPPTVHDAYDDDRPVRFPDANYERH</sequence>
<proteinExistence type="predicted"/>
<evidence type="ECO:0000313" key="4">
    <source>
        <dbReference type="Proteomes" id="UP000016923"/>
    </source>
</evidence>
<feature type="transmembrane region" description="Helical" evidence="2">
    <location>
        <begin position="50"/>
        <end position="69"/>
    </location>
</feature>
<protein>
    <submittedName>
        <fullName evidence="3">Chaperone-binding protein</fullName>
    </submittedName>
</protein>
<feature type="transmembrane region" description="Helical" evidence="2">
    <location>
        <begin position="121"/>
        <end position="143"/>
    </location>
</feature>
<dbReference type="PANTHER" id="PTHR37451">
    <property type="entry name" value="MARVEL DOMAIN"/>
    <property type="match status" value="1"/>
</dbReference>
<evidence type="ECO:0000256" key="2">
    <source>
        <dbReference type="SAM" id="Phobius"/>
    </source>
</evidence>
<evidence type="ECO:0000313" key="3">
    <source>
        <dbReference type="EMBL" id="EPE05032.1"/>
    </source>
</evidence>
<feature type="compositionally biased region" description="Basic and acidic residues" evidence="1">
    <location>
        <begin position="303"/>
        <end position="321"/>
    </location>
</feature>
<dbReference type="STRING" id="1262450.S3BWV6"/>
<keyword evidence="4" id="KW-1185">Reference proteome</keyword>
<feature type="transmembrane region" description="Helical" evidence="2">
    <location>
        <begin position="17"/>
        <end position="38"/>
    </location>
</feature>
<evidence type="ECO:0000256" key="1">
    <source>
        <dbReference type="SAM" id="MobiDB-lite"/>
    </source>
</evidence>
<dbReference type="Proteomes" id="UP000016923">
    <property type="component" value="Unassembled WGS sequence"/>
</dbReference>
<keyword evidence="2" id="KW-0472">Membrane</keyword>
<feature type="transmembrane region" description="Helical" evidence="2">
    <location>
        <begin position="81"/>
        <end position="101"/>
    </location>
</feature>
<name>S3BWV6_OPHP1</name>
<keyword evidence="2" id="KW-1133">Transmembrane helix</keyword>
<gene>
    <name evidence="3" type="ORF">F503_00186</name>
</gene>
<dbReference type="HOGENOM" id="CLU_063111_1_0_1"/>
<keyword evidence="2" id="KW-0812">Transmembrane</keyword>
<organism evidence="3 4">
    <name type="scientific">Ophiostoma piceae (strain UAMH 11346)</name>
    <name type="common">Sap stain fungus</name>
    <dbReference type="NCBI Taxonomy" id="1262450"/>
    <lineage>
        <taxon>Eukaryota</taxon>
        <taxon>Fungi</taxon>
        <taxon>Dikarya</taxon>
        <taxon>Ascomycota</taxon>
        <taxon>Pezizomycotina</taxon>
        <taxon>Sordariomycetes</taxon>
        <taxon>Sordariomycetidae</taxon>
        <taxon>Ophiostomatales</taxon>
        <taxon>Ophiostomataceae</taxon>
        <taxon>Ophiostoma</taxon>
    </lineage>
</organism>
<dbReference type="EMBL" id="KE148158">
    <property type="protein sequence ID" value="EPE05032.1"/>
    <property type="molecule type" value="Genomic_DNA"/>
</dbReference>